<dbReference type="Pfam" id="PF13894">
    <property type="entry name" value="zf-C2H2_4"/>
    <property type="match status" value="1"/>
</dbReference>
<dbReference type="InterPro" id="IPR013087">
    <property type="entry name" value="Znf_C2H2_type"/>
</dbReference>
<keyword evidence="6" id="KW-0539">Nucleus</keyword>
<evidence type="ECO:0000256" key="7">
    <source>
        <dbReference type="PROSITE-ProRule" id="PRU00042"/>
    </source>
</evidence>
<dbReference type="SMART" id="SM00355">
    <property type="entry name" value="ZnF_C2H2"/>
    <property type="match status" value="8"/>
</dbReference>
<keyword evidence="3" id="KW-0677">Repeat</keyword>
<dbReference type="EMBL" id="UFQS01000326">
    <property type="protein sequence ID" value="SSX02914.1"/>
    <property type="molecule type" value="Genomic_DNA"/>
</dbReference>
<dbReference type="OMA" id="THLPMEY"/>
<organism evidence="9">
    <name type="scientific">Culicoides sonorensis</name>
    <name type="common">Biting midge</name>
    <dbReference type="NCBI Taxonomy" id="179676"/>
    <lineage>
        <taxon>Eukaryota</taxon>
        <taxon>Metazoa</taxon>
        <taxon>Ecdysozoa</taxon>
        <taxon>Arthropoda</taxon>
        <taxon>Hexapoda</taxon>
        <taxon>Insecta</taxon>
        <taxon>Pterygota</taxon>
        <taxon>Neoptera</taxon>
        <taxon>Endopterygota</taxon>
        <taxon>Diptera</taxon>
        <taxon>Nematocera</taxon>
        <taxon>Chironomoidea</taxon>
        <taxon>Ceratopogonidae</taxon>
        <taxon>Ceratopogoninae</taxon>
        <taxon>Culicoides</taxon>
        <taxon>Monoculicoides</taxon>
    </lineage>
</organism>
<accession>A0A336KDI2</accession>
<dbReference type="VEuPathDB" id="VectorBase:CSON008616"/>
<proteinExistence type="predicted"/>
<dbReference type="Pfam" id="PF00096">
    <property type="entry name" value="zf-C2H2"/>
    <property type="match status" value="3"/>
</dbReference>
<evidence type="ECO:0000256" key="5">
    <source>
        <dbReference type="ARBA" id="ARBA00022833"/>
    </source>
</evidence>
<dbReference type="FunFam" id="3.30.160.60:FF:000100">
    <property type="entry name" value="Zinc finger 45-like"/>
    <property type="match status" value="1"/>
</dbReference>
<dbReference type="EMBL" id="UFQT01000326">
    <property type="protein sequence ID" value="SSX23281.1"/>
    <property type="molecule type" value="Genomic_DNA"/>
</dbReference>
<dbReference type="PANTHER" id="PTHR24406">
    <property type="entry name" value="TRANSCRIPTIONAL REPRESSOR CTCFL-RELATED"/>
    <property type="match status" value="1"/>
</dbReference>
<keyword evidence="5" id="KW-0862">Zinc</keyword>
<gene>
    <name evidence="9" type="primary">CSON008616</name>
</gene>
<protein>
    <submittedName>
        <fullName evidence="9">CSON008616 protein</fullName>
    </submittedName>
</protein>
<evidence type="ECO:0000256" key="3">
    <source>
        <dbReference type="ARBA" id="ARBA00022737"/>
    </source>
</evidence>
<dbReference type="PROSITE" id="PS50157">
    <property type="entry name" value="ZINC_FINGER_C2H2_2"/>
    <property type="match status" value="7"/>
</dbReference>
<keyword evidence="2" id="KW-0479">Metal-binding</keyword>
<keyword evidence="4 7" id="KW-0863">Zinc-finger</keyword>
<feature type="domain" description="C2H2-type" evidence="8">
    <location>
        <begin position="236"/>
        <end position="264"/>
    </location>
</feature>
<evidence type="ECO:0000313" key="9">
    <source>
        <dbReference type="EMBL" id="SSX02914.1"/>
    </source>
</evidence>
<evidence type="ECO:0000259" key="8">
    <source>
        <dbReference type="PROSITE" id="PS50157"/>
    </source>
</evidence>
<feature type="domain" description="C2H2-type" evidence="8">
    <location>
        <begin position="112"/>
        <end position="140"/>
    </location>
</feature>
<evidence type="ECO:0000313" key="10">
    <source>
        <dbReference type="EMBL" id="SSX23281.1"/>
    </source>
</evidence>
<feature type="domain" description="C2H2-type" evidence="8">
    <location>
        <begin position="23"/>
        <end position="52"/>
    </location>
</feature>
<evidence type="ECO:0000256" key="4">
    <source>
        <dbReference type="ARBA" id="ARBA00022771"/>
    </source>
</evidence>
<reference evidence="10" key="2">
    <citation type="submission" date="2018-07" db="EMBL/GenBank/DDBJ databases">
        <authorList>
            <person name="Quirk P.G."/>
            <person name="Krulwich T.A."/>
        </authorList>
    </citation>
    <scope>NUCLEOTIDE SEQUENCE</scope>
</reference>
<feature type="domain" description="C2H2-type" evidence="8">
    <location>
        <begin position="84"/>
        <end position="111"/>
    </location>
</feature>
<evidence type="ECO:0000256" key="6">
    <source>
        <dbReference type="ARBA" id="ARBA00023242"/>
    </source>
</evidence>
<dbReference type="InterPro" id="IPR036236">
    <property type="entry name" value="Znf_C2H2_sf"/>
</dbReference>
<reference evidence="9" key="1">
    <citation type="submission" date="2018-04" db="EMBL/GenBank/DDBJ databases">
        <authorList>
            <person name="Go L.Y."/>
            <person name="Mitchell J.A."/>
        </authorList>
    </citation>
    <scope>NUCLEOTIDE SEQUENCE</scope>
    <source>
        <tissue evidence="9">Whole organism</tissue>
    </source>
</reference>
<dbReference type="Gene3D" id="3.30.160.60">
    <property type="entry name" value="Classic Zinc Finger"/>
    <property type="match status" value="4"/>
</dbReference>
<dbReference type="PROSITE" id="PS00028">
    <property type="entry name" value="ZINC_FINGER_C2H2_1"/>
    <property type="match status" value="7"/>
</dbReference>
<dbReference type="GO" id="GO:0005634">
    <property type="term" value="C:nucleus"/>
    <property type="evidence" value="ECO:0007669"/>
    <property type="project" value="UniProtKB-SubCell"/>
</dbReference>
<name>A0A336KDI2_CULSO</name>
<feature type="domain" description="C2H2-type" evidence="8">
    <location>
        <begin position="207"/>
        <end position="234"/>
    </location>
</feature>
<dbReference type="SUPFAM" id="SSF57667">
    <property type="entry name" value="beta-beta-alpha zinc fingers"/>
    <property type="match status" value="3"/>
</dbReference>
<dbReference type="Pfam" id="PF12874">
    <property type="entry name" value="zf-met"/>
    <property type="match status" value="1"/>
</dbReference>
<dbReference type="InterPro" id="IPR050888">
    <property type="entry name" value="ZnF_C2H2-type_TF"/>
</dbReference>
<evidence type="ECO:0000256" key="2">
    <source>
        <dbReference type="ARBA" id="ARBA00022723"/>
    </source>
</evidence>
<feature type="domain" description="C2H2-type" evidence="8">
    <location>
        <begin position="56"/>
        <end position="84"/>
    </location>
</feature>
<dbReference type="GO" id="GO:0008270">
    <property type="term" value="F:zinc ion binding"/>
    <property type="evidence" value="ECO:0007669"/>
    <property type="project" value="UniProtKB-KW"/>
</dbReference>
<feature type="domain" description="C2H2-type" evidence="8">
    <location>
        <begin position="147"/>
        <end position="175"/>
    </location>
</feature>
<sequence length="272" mass="32774">MKSGHKIHEIKDNENENSKKIEHKCPECSKKFIDAFRLERHIKRNIHKKSNNNNIFECPHCPKRYERKYCLNRHIKISHSNQQFTCDTCGRTFNQKSAIEIHLRRHLKDYEFECDLCSKMFVTKAALKAHIKNMHLLKAQRKKIFKFFCSYCNKGFTQRYNCLIHEIRNHKPSEAKHACFCGRAYATIKSYEIHLKTHLPMEYREKYICEICNKILLSSKSLEQHKETHQDKRKRVRCTSCRSDFANKLLMKRHMREVHFKIKRIVRSNTFV</sequence>
<comment type="subcellular location">
    <subcellularLocation>
        <location evidence="1">Nucleus</location>
    </subcellularLocation>
</comment>
<evidence type="ECO:0000256" key="1">
    <source>
        <dbReference type="ARBA" id="ARBA00004123"/>
    </source>
</evidence>
<dbReference type="AlphaFoldDB" id="A0A336KDI2"/>